<keyword evidence="4" id="KW-0479">Metal-binding</keyword>
<protein>
    <recommendedName>
        <fullName evidence="3">adenosine deaminase</fullName>
        <ecNumber evidence="3">3.5.4.4</ecNumber>
    </recommendedName>
</protein>
<evidence type="ECO:0000259" key="7">
    <source>
        <dbReference type="Pfam" id="PF00962"/>
    </source>
</evidence>
<dbReference type="InterPro" id="IPR001365">
    <property type="entry name" value="A_deaminase_dom"/>
</dbReference>
<comment type="caution">
    <text evidence="8">The sequence shown here is derived from an EMBL/GenBank/DDBJ whole genome shotgun (WGS) entry which is preliminary data.</text>
</comment>
<reference evidence="8" key="1">
    <citation type="journal article" date="2014" name="Front. Microbiol.">
        <title>High frequency of phylogenetically diverse reductive dehalogenase-homologous genes in deep subseafloor sedimentary metagenomes.</title>
        <authorList>
            <person name="Kawai M."/>
            <person name="Futagami T."/>
            <person name="Toyoda A."/>
            <person name="Takaki Y."/>
            <person name="Nishi S."/>
            <person name="Hori S."/>
            <person name="Arai W."/>
            <person name="Tsubouchi T."/>
            <person name="Morono Y."/>
            <person name="Uchiyama I."/>
            <person name="Ito T."/>
            <person name="Fujiyama A."/>
            <person name="Inagaki F."/>
            <person name="Takami H."/>
        </authorList>
    </citation>
    <scope>NUCLEOTIDE SEQUENCE</scope>
    <source>
        <strain evidence="8">Expedition CK06-06</strain>
    </source>
</reference>
<dbReference type="AlphaFoldDB" id="X1AZD4"/>
<proteinExistence type="inferred from homology"/>
<accession>X1AZD4</accession>
<dbReference type="PANTHER" id="PTHR11409">
    <property type="entry name" value="ADENOSINE DEAMINASE"/>
    <property type="match status" value="1"/>
</dbReference>
<feature type="domain" description="Adenosine deaminase" evidence="7">
    <location>
        <begin position="41"/>
        <end position="192"/>
    </location>
</feature>
<dbReference type="Gene3D" id="3.20.20.140">
    <property type="entry name" value="Metal-dependent hydrolases"/>
    <property type="match status" value="1"/>
</dbReference>
<keyword evidence="6" id="KW-0862">Zinc</keyword>
<dbReference type="EC" id="3.5.4.4" evidence="3"/>
<dbReference type="GO" id="GO:0006154">
    <property type="term" value="P:adenosine catabolic process"/>
    <property type="evidence" value="ECO:0007669"/>
    <property type="project" value="TreeGrafter"/>
</dbReference>
<evidence type="ECO:0000256" key="6">
    <source>
        <dbReference type="ARBA" id="ARBA00022833"/>
    </source>
</evidence>
<feature type="non-terminal residue" evidence="8">
    <location>
        <position position="204"/>
    </location>
</feature>
<evidence type="ECO:0000256" key="2">
    <source>
        <dbReference type="ARBA" id="ARBA00006676"/>
    </source>
</evidence>
<dbReference type="GO" id="GO:0046872">
    <property type="term" value="F:metal ion binding"/>
    <property type="evidence" value="ECO:0007669"/>
    <property type="project" value="UniProtKB-KW"/>
</dbReference>
<dbReference type="GO" id="GO:0043103">
    <property type="term" value="P:hypoxanthine salvage"/>
    <property type="evidence" value="ECO:0007669"/>
    <property type="project" value="TreeGrafter"/>
</dbReference>
<evidence type="ECO:0000313" key="8">
    <source>
        <dbReference type="EMBL" id="GAG88110.1"/>
    </source>
</evidence>
<sequence length="204" mass="23960">MRKDSLNKYKYNFHRYELEFPDIVKEKKQGRSIRTWLKEIPKIDLHRHLTGSIRFSTVLKILRIYEINLPKDSLRSIPLRNNPKQLRKLIRVYTPPKDLESFINSTWSILNEVVVNEAIVSHLIYEAIEDAHRENIKYLELRVSPYGMLNGNGSLKRNFTLRSFLQALKTGIDKASKHFPSTIAKIIISLPRHVLLKRFNPKTG</sequence>
<dbReference type="EMBL" id="BART01016953">
    <property type="protein sequence ID" value="GAG88110.1"/>
    <property type="molecule type" value="Genomic_DNA"/>
</dbReference>
<dbReference type="PANTHER" id="PTHR11409:SF43">
    <property type="entry name" value="ADENOSINE DEAMINASE"/>
    <property type="match status" value="1"/>
</dbReference>
<dbReference type="InterPro" id="IPR032466">
    <property type="entry name" value="Metal_Hydrolase"/>
</dbReference>
<gene>
    <name evidence="8" type="ORF">S01H4_32434</name>
</gene>
<dbReference type="Pfam" id="PF00962">
    <property type="entry name" value="A_deaminase"/>
    <property type="match status" value="1"/>
</dbReference>
<dbReference type="InterPro" id="IPR006330">
    <property type="entry name" value="Ado/ade_deaminase"/>
</dbReference>
<dbReference type="GO" id="GO:0046103">
    <property type="term" value="P:inosine biosynthetic process"/>
    <property type="evidence" value="ECO:0007669"/>
    <property type="project" value="TreeGrafter"/>
</dbReference>
<comment type="similarity">
    <text evidence="2">Belongs to the metallo-dependent hydrolases superfamily. Adenosine and AMP deaminases family.</text>
</comment>
<evidence type="ECO:0000256" key="4">
    <source>
        <dbReference type="ARBA" id="ARBA00022723"/>
    </source>
</evidence>
<evidence type="ECO:0000256" key="1">
    <source>
        <dbReference type="ARBA" id="ARBA00001947"/>
    </source>
</evidence>
<organism evidence="8">
    <name type="scientific">marine sediment metagenome</name>
    <dbReference type="NCBI Taxonomy" id="412755"/>
    <lineage>
        <taxon>unclassified sequences</taxon>
        <taxon>metagenomes</taxon>
        <taxon>ecological metagenomes</taxon>
    </lineage>
</organism>
<name>X1AZD4_9ZZZZ</name>
<keyword evidence="5" id="KW-0378">Hydrolase</keyword>
<dbReference type="GO" id="GO:0004000">
    <property type="term" value="F:adenosine deaminase activity"/>
    <property type="evidence" value="ECO:0007669"/>
    <property type="project" value="TreeGrafter"/>
</dbReference>
<dbReference type="SUPFAM" id="SSF51556">
    <property type="entry name" value="Metallo-dependent hydrolases"/>
    <property type="match status" value="1"/>
</dbReference>
<evidence type="ECO:0000256" key="3">
    <source>
        <dbReference type="ARBA" id="ARBA00012784"/>
    </source>
</evidence>
<comment type="cofactor">
    <cofactor evidence="1">
        <name>Zn(2+)</name>
        <dbReference type="ChEBI" id="CHEBI:29105"/>
    </cofactor>
</comment>
<evidence type="ECO:0000256" key="5">
    <source>
        <dbReference type="ARBA" id="ARBA00022801"/>
    </source>
</evidence>
<dbReference type="GO" id="GO:0005829">
    <property type="term" value="C:cytosol"/>
    <property type="evidence" value="ECO:0007669"/>
    <property type="project" value="TreeGrafter"/>
</dbReference>